<evidence type="ECO:0000313" key="3">
    <source>
        <dbReference type="Proteomes" id="UP001244295"/>
    </source>
</evidence>
<organism evidence="2 3">
    <name type="scientific">Variovorax boronicumulans</name>
    <dbReference type="NCBI Taxonomy" id="436515"/>
    <lineage>
        <taxon>Bacteria</taxon>
        <taxon>Pseudomonadati</taxon>
        <taxon>Pseudomonadota</taxon>
        <taxon>Betaproteobacteria</taxon>
        <taxon>Burkholderiales</taxon>
        <taxon>Comamonadaceae</taxon>
        <taxon>Variovorax</taxon>
    </lineage>
</organism>
<dbReference type="Proteomes" id="UP001244295">
    <property type="component" value="Unassembled WGS sequence"/>
</dbReference>
<accession>A0AAW8DTX8</accession>
<evidence type="ECO:0000313" key="2">
    <source>
        <dbReference type="EMBL" id="MDP9922681.1"/>
    </source>
</evidence>
<dbReference type="InterPro" id="IPR037523">
    <property type="entry name" value="VOC_core"/>
</dbReference>
<dbReference type="PROSITE" id="PS51819">
    <property type="entry name" value="VOC"/>
    <property type="match status" value="2"/>
</dbReference>
<dbReference type="SUPFAM" id="SSF54593">
    <property type="entry name" value="Glyoxalase/Bleomycin resistance protein/Dihydroxybiphenyl dioxygenase"/>
    <property type="match status" value="1"/>
</dbReference>
<dbReference type="Pfam" id="PF00903">
    <property type="entry name" value="Glyoxalase"/>
    <property type="match status" value="1"/>
</dbReference>
<protein>
    <recommendedName>
        <fullName evidence="1">VOC domain-containing protein</fullName>
    </recommendedName>
</protein>
<feature type="domain" description="VOC" evidence="1">
    <location>
        <begin position="17"/>
        <end position="123"/>
    </location>
</feature>
<dbReference type="Gene3D" id="3.10.180.10">
    <property type="entry name" value="2,3-Dihydroxybiphenyl 1,2-Dioxygenase, domain 1"/>
    <property type="match status" value="2"/>
</dbReference>
<dbReference type="InterPro" id="IPR004360">
    <property type="entry name" value="Glyas_Fos-R_dOase_dom"/>
</dbReference>
<comment type="caution">
    <text evidence="2">The sequence shown here is derived from an EMBL/GenBank/DDBJ whole genome shotgun (WGS) entry which is preliminary data.</text>
</comment>
<gene>
    <name evidence="2" type="ORF">J2W25_001702</name>
</gene>
<evidence type="ECO:0000259" key="1">
    <source>
        <dbReference type="PROSITE" id="PS51819"/>
    </source>
</evidence>
<feature type="domain" description="VOC" evidence="1">
    <location>
        <begin position="162"/>
        <end position="286"/>
    </location>
</feature>
<name>A0AAW8DTX8_9BURK</name>
<proteinExistence type="predicted"/>
<dbReference type="AlphaFoldDB" id="A0AAW8DTX8"/>
<dbReference type="RefSeq" id="WP_307636284.1">
    <property type="nucleotide sequence ID" value="NZ_JAUSRR010000003.1"/>
</dbReference>
<dbReference type="InterPro" id="IPR029068">
    <property type="entry name" value="Glyas_Bleomycin-R_OHBP_Dase"/>
</dbReference>
<dbReference type="EMBL" id="JAUSRR010000003">
    <property type="protein sequence ID" value="MDP9922681.1"/>
    <property type="molecule type" value="Genomic_DNA"/>
</dbReference>
<sequence length="370" mass="41499">MTVFQPRAERPVIKVEDIAWLRFGRSDLDQAERYFVDFGLQVSARTADAIYLRGVLAAHHVVIIERTEHDGFLSLGLRASSAADLATLAQTHGEQVCASTEPGGGQIVRLEDPSGMQVEVVHGLAELPVLPHRPPRAWNMPGDKRRVNAPQPCIAAPAEVFRLGHLVMQRQEFARNANWYVQNFGLIASDVEVLPATREAVIAFLRCDRGSIPSDHHSLVIASGPRDQYDHAAFETLDLDAVALGGQWLQQKGWVHNWGIGRHVLGSQVFNYHYDPSGFPVEHYADGDVFDSHYPTRYHETGKGSMYQWGPDMPGHFIEARPSLSMLADVIRGLRTRPDFRLSRLAAIKKVFSLPPRSWAGRRFRKPRPR</sequence>
<reference evidence="2" key="1">
    <citation type="submission" date="2023-07" db="EMBL/GenBank/DDBJ databases">
        <title>Sorghum-associated microbial communities from plants grown in Nebraska, USA.</title>
        <authorList>
            <person name="Schachtman D."/>
        </authorList>
    </citation>
    <scope>NUCLEOTIDE SEQUENCE</scope>
    <source>
        <strain evidence="2">DS2795</strain>
    </source>
</reference>